<accession>A0A2M9AA81</accession>
<evidence type="ECO:0000256" key="6">
    <source>
        <dbReference type="ARBA" id="ARBA00022847"/>
    </source>
</evidence>
<feature type="transmembrane region" description="Helical" evidence="14">
    <location>
        <begin position="295"/>
        <end position="323"/>
    </location>
</feature>
<feature type="transmembrane region" description="Helical" evidence="14">
    <location>
        <begin position="71"/>
        <end position="91"/>
    </location>
</feature>
<feature type="transmembrane region" description="Helical" evidence="14">
    <location>
        <begin position="423"/>
        <end position="441"/>
    </location>
</feature>
<evidence type="ECO:0000256" key="8">
    <source>
        <dbReference type="ARBA" id="ARBA00023053"/>
    </source>
</evidence>
<dbReference type="GO" id="GO:0006814">
    <property type="term" value="P:sodium ion transport"/>
    <property type="evidence" value="ECO:0007669"/>
    <property type="project" value="UniProtKB-KW"/>
</dbReference>
<evidence type="ECO:0000256" key="7">
    <source>
        <dbReference type="ARBA" id="ARBA00022989"/>
    </source>
</evidence>
<comment type="caution">
    <text evidence="15">The sequence shown here is derived from an EMBL/GenBank/DDBJ whole genome shotgun (WGS) entry which is preliminary data.</text>
</comment>
<evidence type="ECO:0000256" key="2">
    <source>
        <dbReference type="ARBA" id="ARBA00006434"/>
    </source>
</evidence>
<evidence type="ECO:0000256" key="12">
    <source>
        <dbReference type="ARBA" id="ARBA00033708"/>
    </source>
</evidence>
<evidence type="ECO:0000256" key="4">
    <source>
        <dbReference type="ARBA" id="ARBA00022475"/>
    </source>
</evidence>
<sequence>MSLLLILYLFALVIIALNSASQVKSVSDFFVAHRGGSVLMITGSLLATIFGGSAIIGAVDAGPSMGGAATWFMLSGAIGLLALLPFLPKIMQVRRFTLPDMIEDFYGKGAKTVASIVIPVAWTGVVAAQIIAAAKLLQSFVGMNYSVAAVLCAVVFIGYTALGGQFSILRTDFLQAGFILLGILALAFFTGQTPILHPGVEAPQFPFNANFSGLDLFLLLLTYATTYTSGPDMFSRLFCARDEKTAQKSVLIVAFVMAIVGACIGFLAEYAAIIPSVNGEGAKIIEIGKMVLPGFWMPLLGLCLLSVVLSSADTTLLSSSIILTRLISKSKLDDRAEINRTRWVIVLDGVVALLIALQFTNIIGMLLLALAVYAGAFTLPILFGLVGLRSKPQFVSAAIVCGGVLAILGKLLPQTSIPHLGDFLLIFAFVVNGGLLLLGRIRKAP</sequence>
<dbReference type="Proteomes" id="UP000231134">
    <property type="component" value="Unassembled WGS sequence"/>
</dbReference>
<evidence type="ECO:0000256" key="5">
    <source>
        <dbReference type="ARBA" id="ARBA00022692"/>
    </source>
</evidence>
<evidence type="ECO:0000313" key="16">
    <source>
        <dbReference type="Proteomes" id="UP000231134"/>
    </source>
</evidence>
<evidence type="ECO:0000256" key="14">
    <source>
        <dbReference type="SAM" id="Phobius"/>
    </source>
</evidence>
<keyword evidence="8" id="KW-0915">Sodium</keyword>
<feature type="transmembrane region" description="Helical" evidence="14">
    <location>
        <begin position="366"/>
        <end position="387"/>
    </location>
</feature>
<proteinExistence type="inferred from homology"/>
<evidence type="ECO:0000256" key="9">
    <source>
        <dbReference type="ARBA" id="ARBA00023065"/>
    </source>
</evidence>
<keyword evidence="4" id="KW-1003">Cell membrane</keyword>
<comment type="subcellular location">
    <subcellularLocation>
        <location evidence="1">Cell membrane</location>
        <topology evidence="1">Multi-pass membrane protein</topology>
    </subcellularLocation>
</comment>
<reference evidence="15 16" key="1">
    <citation type="submission" date="2017-11" db="EMBL/GenBank/DDBJ databases">
        <title>Animal gut microbial communities from fecal samples from Wisconsin, USA.</title>
        <authorList>
            <person name="Neumann A."/>
        </authorList>
    </citation>
    <scope>NUCLEOTIDE SEQUENCE [LARGE SCALE GENOMIC DNA]</scope>
    <source>
        <strain evidence="15 16">UWS3</strain>
    </source>
</reference>
<dbReference type="InterPro" id="IPR050277">
    <property type="entry name" value="Sodium:Solute_Symporter"/>
</dbReference>
<dbReference type="RefSeq" id="WP_100426374.1">
    <property type="nucleotide sequence ID" value="NZ_JAXFBG010000168.1"/>
</dbReference>
<evidence type="ECO:0000256" key="1">
    <source>
        <dbReference type="ARBA" id="ARBA00004651"/>
    </source>
</evidence>
<dbReference type="InterPro" id="IPR038377">
    <property type="entry name" value="Na/Glc_symporter_sf"/>
</dbReference>
<comment type="catalytic activity">
    <reaction evidence="12">
        <text>L-proline(in) + Na(+)(in) = L-proline(out) + Na(+)(out)</text>
        <dbReference type="Rhea" id="RHEA:28967"/>
        <dbReference type="ChEBI" id="CHEBI:29101"/>
        <dbReference type="ChEBI" id="CHEBI:60039"/>
    </reaction>
</comment>
<keyword evidence="6" id="KW-0769">Symport</keyword>
<comment type="similarity">
    <text evidence="2 13">Belongs to the sodium:solute symporter (SSF) (TC 2.A.21) family.</text>
</comment>
<dbReference type="PANTHER" id="PTHR48086">
    <property type="entry name" value="SODIUM/PROLINE SYMPORTER-RELATED"/>
    <property type="match status" value="1"/>
</dbReference>
<protein>
    <submittedName>
        <fullName evidence="15">SSS family solute:Na+ symporter</fullName>
    </submittedName>
</protein>
<feature type="transmembrane region" description="Helical" evidence="14">
    <location>
        <begin position="343"/>
        <end position="360"/>
    </location>
</feature>
<feature type="transmembrane region" description="Helical" evidence="14">
    <location>
        <begin position="112"/>
        <end position="134"/>
    </location>
</feature>
<evidence type="ECO:0000256" key="11">
    <source>
        <dbReference type="ARBA" id="ARBA00023201"/>
    </source>
</evidence>
<dbReference type="InterPro" id="IPR001734">
    <property type="entry name" value="Na/solute_symporter"/>
</dbReference>
<dbReference type="AlphaFoldDB" id="A0A2M9AA81"/>
<feature type="transmembrane region" description="Helical" evidence="14">
    <location>
        <begin position="140"/>
        <end position="161"/>
    </location>
</feature>
<gene>
    <name evidence="15" type="ORF">BGX16_2549</name>
</gene>
<feature type="transmembrane region" description="Helical" evidence="14">
    <location>
        <begin position="38"/>
        <end position="59"/>
    </location>
</feature>
<dbReference type="Gene3D" id="1.20.1730.10">
    <property type="entry name" value="Sodium/glucose cotransporter"/>
    <property type="match status" value="1"/>
</dbReference>
<dbReference type="OrthoDB" id="9814523at2"/>
<dbReference type="EMBL" id="PGEX01000001">
    <property type="protein sequence ID" value="PJJ42517.1"/>
    <property type="molecule type" value="Genomic_DNA"/>
</dbReference>
<keyword evidence="3" id="KW-0813">Transport</keyword>
<dbReference type="PANTHER" id="PTHR48086:SF3">
    <property type="entry name" value="SODIUM_PROLINE SYMPORTER"/>
    <property type="match status" value="1"/>
</dbReference>
<keyword evidence="9" id="KW-0406">Ion transport</keyword>
<feature type="transmembrane region" description="Helical" evidence="14">
    <location>
        <begin position="211"/>
        <end position="229"/>
    </location>
</feature>
<keyword evidence="10 14" id="KW-0472">Membrane</keyword>
<feature type="transmembrane region" description="Helical" evidence="14">
    <location>
        <begin position="394"/>
        <end position="411"/>
    </location>
</feature>
<evidence type="ECO:0000256" key="3">
    <source>
        <dbReference type="ARBA" id="ARBA00022448"/>
    </source>
</evidence>
<keyword evidence="16" id="KW-1185">Reference proteome</keyword>
<evidence type="ECO:0000256" key="10">
    <source>
        <dbReference type="ARBA" id="ARBA00023136"/>
    </source>
</evidence>
<feature type="transmembrane region" description="Helical" evidence="14">
    <location>
        <begin position="173"/>
        <end position="191"/>
    </location>
</feature>
<evidence type="ECO:0000313" key="15">
    <source>
        <dbReference type="EMBL" id="PJJ42517.1"/>
    </source>
</evidence>
<keyword evidence="7 14" id="KW-1133">Transmembrane helix</keyword>
<keyword evidence="11" id="KW-0739">Sodium transport</keyword>
<dbReference type="GO" id="GO:0005886">
    <property type="term" value="C:plasma membrane"/>
    <property type="evidence" value="ECO:0007669"/>
    <property type="project" value="UniProtKB-SubCell"/>
</dbReference>
<evidence type="ECO:0000256" key="13">
    <source>
        <dbReference type="RuleBase" id="RU362091"/>
    </source>
</evidence>
<feature type="transmembrane region" description="Helical" evidence="14">
    <location>
        <begin position="6"/>
        <end position="26"/>
    </location>
</feature>
<keyword evidence="5 14" id="KW-0812">Transmembrane</keyword>
<organism evidence="15 16">
    <name type="scientific">Hallerella succinigenes</name>
    <dbReference type="NCBI Taxonomy" id="1896222"/>
    <lineage>
        <taxon>Bacteria</taxon>
        <taxon>Pseudomonadati</taxon>
        <taxon>Fibrobacterota</taxon>
        <taxon>Fibrobacteria</taxon>
        <taxon>Fibrobacterales</taxon>
        <taxon>Fibrobacteraceae</taxon>
        <taxon>Hallerella</taxon>
    </lineage>
</organism>
<dbReference type="PROSITE" id="PS50283">
    <property type="entry name" value="NA_SOLUT_SYMP_3"/>
    <property type="match status" value="1"/>
</dbReference>
<name>A0A2M9AA81_9BACT</name>
<dbReference type="GO" id="GO:0015293">
    <property type="term" value="F:symporter activity"/>
    <property type="evidence" value="ECO:0007669"/>
    <property type="project" value="UniProtKB-KW"/>
</dbReference>
<dbReference type="Pfam" id="PF00474">
    <property type="entry name" value="SSF"/>
    <property type="match status" value="2"/>
</dbReference>
<feature type="transmembrane region" description="Helical" evidence="14">
    <location>
        <begin position="250"/>
        <end position="275"/>
    </location>
</feature>